<dbReference type="Pfam" id="PF01547">
    <property type="entry name" value="SBP_bac_1"/>
    <property type="match status" value="1"/>
</dbReference>
<evidence type="ECO:0000313" key="7">
    <source>
        <dbReference type="EMBL" id="KYD24949.1"/>
    </source>
</evidence>
<name>A0A150MKQ9_GEOSE</name>
<evidence type="ECO:0000313" key="8">
    <source>
        <dbReference type="Proteomes" id="UP000075424"/>
    </source>
</evidence>
<dbReference type="Gene3D" id="3.40.190.10">
    <property type="entry name" value="Periplasmic binding protein-like II"/>
    <property type="match status" value="2"/>
</dbReference>
<reference evidence="7 8" key="1">
    <citation type="submission" date="2016-01" db="EMBL/GenBank/DDBJ databases">
        <title>Draft Genome Sequences of Seven Thermophilic Sporeformers Isolated from Foods.</title>
        <authorList>
            <person name="Berendsen E.M."/>
            <person name="Wells-Bennik M.H."/>
            <person name="Krawcyk A.O."/>
            <person name="De Jong A."/>
            <person name="Holsappel S."/>
            <person name="Eijlander R.T."/>
            <person name="Kuipers O.P."/>
        </authorList>
    </citation>
    <scope>NUCLEOTIDE SEQUENCE [LARGE SCALE GENOMIC DNA]</scope>
    <source>
        <strain evidence="7 8">B4109</strain>
    </source>
</reference>
<dbReference type="EMBL" id="LQYV01000091">
    <property type="protein sequence ID" value="KYD24949.1"/>
    <property type="molecule type" value="Genomic_DNA"/>
</dbReference>
<evidence type="ECO:0000256" key="2">
    <source>
        <dbReference type="ARBA" id="ARBA00022729"/>
    </source>
</evidence>
<evidence type="ECO:0000256" key="5">
    <source>
        <dbReference type="ARBA" id="ARBA00023288"/>
    </source>
</evidence>
<keyword evidence="2 6" id="KW-0732">Signal</keyword>
<feature type="chain" id="PRO_5038544969" evidence="6">
    <location>
        <begin position="36"/>
        <end position="428"/>
    </location>
</feature>
<accession>A0A150MKQ9</accession>
<comment type="caution">
    <text evidence="7">The sequence shown here is derived from an EMBL/GenBank/DDBJ whole genome shotgun (WGS) entry which is preliminary data.</text>
</comment>
<sequence>MKPYMLAKGKGGTWKMKKALALVMSSALTFSLLTACGNKTEQNASESGGKVKIEFFHYKSEARGTFDKLIEKFEKENPNIDVVNANPPDAETVLKTRAAKRDMPDIVGVGADTTFAELAKAGMFEDVTKAPELNNIQPSYIQMVKDVSGLEQVYAIPYAANADAVIYNKAIFKELGLSVPKTWDEFIAAAEKIKAAGKTPFYFTFKDAWTTLPAYNALAANTQGETFFQDLNKGKTSFEKGYKEATEKFVELLKYGHKNQFGKGYADGNVAFAKGESAMYLQGIWAIPEIKKANPNIELGVFPYPVTNNPEQTKLVSGVDLLFAISKTSKHPKEAKKFIDFLLKEENAKAYMAEQNVFSAIKGLTQEDPTLEGLKESFAKGALVDFPDHYIPPSINLANLLQQLTHDQDVEKFLKTMDAEWEKVKERK</sequence>
<keyword evidence="1" id="KW-1003">Cell membrane</keyword>
<evidence type="ECO:0000256" key="1">
    <source>
        <dbReference type="ARBA" id="ARBA00022475"/>
    </source>
</evidence>
<evidence type="ECO:0000256" key="3">
    <source>
        <dbReference type="ARBA" id="ARBA00023136"/>
    </source>
</evidence>
<keyword evidence="4" id="KW-0564">Palmitate</keyword>
<dbReference type="Proteomes" id="UP000075424">
    <property type="component" value="Unassembled WGS sequence"/>
</dbReference>
<feature type="signal peptide" evidence="6">
    <location>
        <begin position="1"/>
        <end position="35"/>
    </location>
</feature>
<dbReference type="AlphaFoldDB" id="A0A150MKQ9"/>
<dbReference type="InterPro" id="IPR050490">
    <property type="entry name" value="Bact_solute-bd_prot1"/>
</dbReference>
<proteinExistence type="predicted"/>
<evidence type="ECO:0000256" key="4">
    <source>
        <dbReference type="ARBA" id="ARBA00023139"/>
    </source>
</evidence>
<evidence type="ECO:0000256" key="6">
    <source>
        <dbReference type="SAM" id="SignalP"/>
    </source>
</evidence>
<organism evidence="7 8">
    <name type="scientific">Geobacillus stearothermophilus</name>
    <name type="common">Bacillus stearothermophilus</name>
    <dbReference type="NCBI Taxonomy" id="1422"/>
    <lineage>
        <taxon>Bacteria</taxon>
        <taxon>Bacillati</taxon>
        <taxon>Bacillota</taxon>
        <taxon>Bacilli</taxon>
        <taxon>Bacillales</taxon>
        <taxon>Anoxybacillaceae</taxon>
        <taxon>Geobacillus</taxon>
    </lineage>
</organism>
<dbReference type="PANTHER" id="PTHR43649">
    <property type="entry name" value="ARABINOSE-BINDING PROTEIN-RELATED"/>
    <property type="match status" value="1"/>
</dbReference>
<dbReference type="InterPro" id="IPR006059">
    <property type="entry name" value="SBP"/>
</dbReference>
<dbReference type="PANTHER" id="PTHR43649:SF33">
    <property type="entry name" value="POLYGALACTURONAN_RHAMNOGALACTURONAN-BINDING PROTEIN YTCQ"/>
    <property type="match status" value="1"/>
</dbReference>
<keyword evidence="3" id="KW-0472">Membrane</keyword>
<dbReference type="PATRIC" id="fig|1422.18.peg.423"/>
<protein>
    <submittedName>
        <fullName evidence="7">Uncharacterized protein</fullName>
    </submittedName>
</protein>
<dbReference type="SUPFAM" id="SSF53850">
    <property type="entry name" value="Periplasmic binding protein-like II"/>
    <property type="match status" value="1"/>
</dbReference>
<keyword evidence="5" id="KW-0449">Lipoprotein</keyword>
<gene>
    <name evidence="7" type="ORF">B4109_1804</name>
</gene>